<dbReference type="PANTHER" id="PTHR13009">
    <property type="entry name" value="HEAT SHOCK PROTEIN 90 HSP90 CO-CHAPERONE AHA-1"/>
    <property type="match status" value="1"/>
</dbReference>
<evidence type="ECO:0000313" key="1">
    <source>
        <dbReference type="EMBL" id="PKU40344.1"/>
    </source>
</evidence>
<sequence>MAKWGQGDPRWIVEERADATNVNNWHWSVIGVPWDSNKQFDCLFDKKINISKKKGEGDVLKDLMRTEGTTKVREALRDYLKALKTEFTLGMILPTKATVGQEPAAEQKPSGNTVQVCWL</sequence>
<dbReference type="GO" id="GO:0001671">
    <property type="term" value="F:ATPase activator activity"/>
    <property type="evidence" value="ECO:0007669"/>
    <property type="project" value="InterPro"/>
</dbReference>
<accession>A0A2I0U2N5</accession>
<dbReference type="EMBL" id="KZ506290">
    <property type="protein sequence ID" value="PKU40344.1"/>
    <property type="molecule type" value="Genomic_DNA"/>
</dbReference>
<evidence type="ECO:0000313" key="2">
    <source>
        <dbReference type="Proteomes" id="UP000233556"/>
    </source>
</evidence>
<reference evidence="2" key="1">
    <citation type="submission" date="2017-11" db="EMBL/GenBank/DDBJ databases">
        <authorList>
            <person name="Lima N.C."/>
            <person name="Parody-Merino A.M."/>
            <person name="Battley P.F."/>
            <person name="Fidler A.E."/>
            <person name="Prosdocimi F."/>
        </authorList>
    </citation>
    <scope>NUCLEOTIDE SEQUENCE [LARGE SCALE GENOMIC DNA]</scope>
</reference>
<reference evidence="2" key="2">
    <citation type="submission" date="2017-12" db="EMBL/GenBank/DDBJ databases">
        <title>Genome sequence of the Bar-tailed Godwit (Limosa lapponica baueri).</title>
        <authorList>
            <person name="Lima N.C.B."/>
            <person name="Parody-Merino A.M."/>
            <person name="Battley P.F."/>
            <person name="Fidler A.E."/>
            <person name="Prosdocimi F."/>
        </authorList>
    </citation>
    <scope>NUCLEOTIDE SEQUENCE [LARGE SCALE GENOMIC DNA]</scope>
</reference>
<dbReference type="InterPro" id="IPR015310">
    <property type="entry name" value="AHSA1-like_N"/>
</dbReference>
<dbReference type="GO" id="GO:0006457">
    <property type="term" value="P:protein folding"/>
    <property type="evidence" value="ECO:0007669"/>
    <property type="project" value="TreeGrafter"/>
</dbReference>
<keyword evidence="2" id="KW-1185">Reference proteome</keyword>
<protein>
    <submittedName>
        <fullName evidence="1">Uncharacterized protein</fullName>
    </submittedName>
</protein>
<dbReference type="GO" id="GO:0051087">
    <property type="term" value="F:protein-folding chaperone binding"/>
    <property type="evidence" value="ECO:0007669"/>
    <property type="project" value="InterPro"/>
</dbReference>
<organism evidence="1 2">
    <name type="scientific">Limosa lapponica baueri</name>
    <dbReference type="NCBI Taxonomy" id="1758121"/>
    <lineage>
        <taxon>Eukaryota</taxon>
        <taxon>Metazoa</taxon>
        <taxon>Chordata</taxon>
        <taxon>Craniata</taxon>
        <taxon>Vertebrata</taxon>
        <taxon>Euteleostomi</taxon>
        <taxon>Archelosauria</taxon>
        <taxon>Archosauria</taxon>
        <taxon>Dinosauria</taxon>
        <taxon>Saurischia</taxon>
        <taxon>Theropoda</taxon>
        <taxon>Coelurosauria</taxon>
        <taxon>Aves</taxon>
        <taxon>Neognathae</taxon>
        <taxon>Neoaves</taxon>
        <taxon>Charadriiformes</taxon>
        <taxon>Scolopacidae</taxon>
        <taxon>Limosa</taxon>
    </lineage>
</organism>
<dbReference type="Proteomes" id="UP000233556">
    <property type="component" value="Unassembled WGS sequence"/>
</dbReference>
<dbReference type="GO" id="GO:0005829">
    <property type="term" value="C:cytosol"/>
    <property type="evidence" value="ECO:0007669"/>
    <property type="project" value="TreeGrafter"/>
</dbReference>
<dbReference type="AlphaFoldDB" id="A0A2I0U2N5"/>
<name>A0A2I0U2N5_LIMLA</name>
<dbReference type="PANTHER" id="PTHR13009:SF22">
    <property type="entry name" value="LD43819P"/>
    <property type="match status" value="1"/>
</dbReference>
<dbReference type="OrthoDB" id="9364145at2759"/>
<gene>
    <name evidence="1" type="ORF">llap_9357</name>
</gene>
<proteinExistence type="predicted"/>